<organism evidence="3 4">
    <name type="scientific">Zizania palustris</name>
    <name type="common">Northern wild rice</name>
    <dbReference type="NCBI Taxonomy" id="103762"/>
    <lineage>
        <taxon>Eukaryota</taxon>
        <taxon>Viridiplantae</taxon>
        <taxon>Streptophyta</taxon>
        <taxon>Embryophyta</taxon>
        <taxon>Tracheophyta</taxon>
        <taxon>Spermatophyta</taxon>
        <taxon>Magnoliopsida</taxon>
        <taxon>Liliopsida</taxon>
        <taxon>Poales</taxon>
        <taxon>Poaceae</taxon>
        <taxon>BOP clade</taxon>
        <taxon>Oryzoideae</taxon>
        <taxon>Oryzeae</taxon>
        <taxon>Zizaniinae</taxon>
        <taxon>Zizania</taxon>
    </lineage>
</organism>
<gene>
    <name evidence="3" type="ORF">GUJ93_ZPchr0002g25322</name>
</gene>
<evidence type="ECO:0000313" key="3">
    <source>
        <dbReference type="EMBL" id="KAG8056468.1"/>
    </source>
</evidence>
<feature type="compositionally biased region" description="Basic and acidic residues" evidence="1">
    <location>
        <begin position="1"/>
        <end position="27"/>
    </location>
</feature>
<keyword evidence="4" id="KW-1185">Reference proteome</keyword>
<comment type="caution">
    <text evidence="3">The sequence shown here is derived from an EMBL/GenBank/DDBJ whole genome shotgun (WGS) entry which is preliminary data.</text>
</comment>
<evidence type="ECO:0000313" key="4">
    <source>
        <dbReference type="Proteomes" id="UP000729402"/>
    </source>
</evidence>
<sequence>MESSRSAERHGGGDGEVAVRKQTMERRGGRRRGGEGVPPKGFRGVLPKGSVFAGCSCAVECVCQRGPAEHDDMFVPKGSILWAVQQSDFGGNVRFAASEPELSGRFDARRAGSSVTKAAWGRGRSSGQGVPGEGRKCRGWLRLKAFDVSSGGRHSKGHLTKDLEVKVHQSHGLDKGLRGVCSGLRHCEGVLMDMLHAEALDEETSKGGEGTPKVGLRSVADLSLKGFDGFGSKPSMYRRLTSVKRRPSSSKRVTEASAHLVCEGGFRRFRFAKADHVFSTKALVGRHEVFSVLLKFTEITKASLAVHRNSLPQPLALVSGSSHGTTAEPRSSGTCVLVGGFALSSLVSVIKNGFSGCFECGDTSNIKANCPKLKRREESEHPKHRKKERKPYVKGKRGKVAKRVAKDASRAFVMALGDIDTSSIEESSSDEEEESTREEEKKEKKARDFTGLCFMADNTHNGDELDSSEVPLSYDQLSIKVDELNEVVLGQDRLLVQAARDRKDLRLRLEFVSTDYVMLKSKIDDVECESCTVFMGELAQLRFVHAQTIDELETAQKQLFVVECRPNSSDACSNCSLLIDSINLRDKYVRELEVRLESAECSKDVQPACPTCITLKDQLSFASGQAENIMTENEYLLSMVNKCTEENGRMDLLLAKTKMCADRVIDRGLKDTWIMDSGCSRHMTGNTTWFFSLTTTKQKEQITFGNNQRSRVKVA</sequence>
<feature type="region of interest" description="Disordered" evidence="1">
    <location>
        <begin position="373"/>
        <end position="400"/>
    </location>
</feature>
<reference evidence="3" key="1">
    <citation type="journal article" date="2021" name="bioRxiv">
        <title>Whole Genome Assembly and Annotation of Northern Wild Rice, Zizania palustris L., Supports a Whole Genome Duplication in the Zizania Genus.</title>
        <authorList>
            <person name="Haas M."/>
            <person name="Kono T."/>
            <person name="Macchietto M."/>
            <person name="Millas R."/>
            <person name="McGilp L."/>
            <person name="Shao M."/>
            <person name="Duquette J."/>
            <person name="Hirsch C.N."/>
            <person name="Kimball J."/>
        </authorList>
    </citation>
    <scope>NUCLEOTIDE SEQUENCE</scope>
    <source>
        <tissue evidence="3">Fresh leaf tissue</tissue>
    </source>
</reference>
<dbReference type="Pfam" id="PF22936">
    <property type="entry name" value="Pol_BBD"/>
    <property type="match status" value="1"/>
</dbReference>
<dbReference type="Proteomes" id="UP000729402">
    <property type="component" value="Unassembled WGS sequence"/>
</dbReference>
<name>A0A8J5S1C7_ZIZPA</name>
<dbReference type="EMBL" id="JAAALK010000287">
    <property type="protein sequence ID" value="KAG8056468.1"/>
    <property type="molecule type" value="Genomic_DNA"/>
</dbReference>
<accession>A0A8J5S1C7</accession>
<feature type="region of interest" description="Disordered" evidence="1">
    <location>
        <begin position="1"/>
        <end position="42"/>
    </location>
</feature>
<evidence type="ECO:0000259" key="2">
    <source>
        <dbReference type="Pfam" id="PF22936"/>
    </source>
</evidence>
<reference evidence="3" key="2">
    <citation type="submission" date="2021-02" db="EMBL/GenBank/DDBJ databases">
        <authorList>
            <person name="Kimball J.A."/>
            <person name="Haas M.W."/>
            <person name="Macchietto M."/>
            <person name="Kono T."/>
            <person name="Duquette J."/>
            <person name="Shao M."/>
        </authorList>
    </citation>
    <scope>NUCLEOTIDE SEQUENCE</scope>
    <source>
        <tissue evidence="3">Fresh leaf tissue</tissue>
    </source>
</reference>
<feature type="region of interest" description="Disordered" evidence="1">
    <location>
        <begin position="422"/>
        <end position="444"/>
    </location>
</feature>
<feature type="compositionally biased region" description="Acidic residues" evidence="1">
    <location>
        <begin position="427"/>
        <end position="437"/>
    </location>
</feature>
<feature type="compositionally biased region" description="Basic residues" evidence="1">
    <location>
        <begin position="382"/>
        <end position="400"/>
    </location>
</feature>
<protein>
    <recommendedName>
        <fullName evidence="2">Retrovirus-related Pol polyprotein from transposon TNT 1-94-like beta-barrel domain-containing protein</fullName>
    </recommendedName>
</protein>
<proteinExistence type="predicted"/>
<dbReference type="AlphaFoldDB" id="A0A8J5S1C7"/>
<dbReference type="InterPro" id="IPR054722">
    <property type="entry name" value="PolX-like_BBD"/>
</dbReference>
<dbReference type="OrthoDB" id="721640at2759"/>
<evidence type="ECO:0000256" key="1">
    <source>
        <dbReference type="SAM" id="MobiDB-lite"/>
    </source>
</evidence>
<feature type="domain" description="Retrovirus-related Pol polyprotein from transposon TNT 1-94-like beta-barrel" evidence="2">
    <location>
        <begin position="673"/>
        <end position="713"/>
    </location>
</feature>